<evidence type="ECO:0000313" key="3">
    <source>
        <dbReference type="Proteomes" id="UP001417504"/>
    </source>
</evidence>
<proteinExistence type="predicted"/>
<organism evidence="2 3">
    <name type="scientific">Stephania japonica</name>
    <dbReference type="NCBI Taxonomy" id="461633"/>
    <lineage>
        <taxon>Eukaryota</taxon>
        <taxon>Viridiplantae</taxon>
        <taxon>Streptophyta</taxon>
        <taxon>Embryophyta</taxon>
        <taxon>Tracheophyta</taxon>
        <taxon>Spermatophyta</taxon>
        <taxon>Magnoliopsida</taxon>
        <taxon>Ranunculales</taxon>
        <taxon>Menispermaceae</taxon>
        <taxon>Menispermoideae</taxon>
        <taxon>Cissampelideae</taxon>
        <taxon>Stephania</taxon>
    </lineage>
</organism>
<name>A0AAP0PDG1_9MAGN</name>
<feature type="region of interest" description="Disordered" evidence="1">
    <location>
        <begin position="264"/>
        <end position="287"/>
    </location>
</feature>
<dbReference type="Proteomes" id="UP001417504">
    <property type="component" value="Unassembled WGS sequence"/>
</dbReference>
<gene>
    <name evidence="2" type="ORF">Sjap_007330</name>
</gene>
<reference evidence="2 3" key="1">
    <citation type="submission" date="2024-01" db="EMBL/GenBank/DDBJ databases">
        <title>Genome assemblies of Stephania.</title>
        <authorList>
            <person name="Yang L."/>
        </authorList>
    </citation>
    <scope>NUCLEOTIDE SEQUENCE [LARGE SCALE GENOMIC DNA]</scope>
    <source>
        <strain evidence="2">QJT</strain>
        <tissue evidence="2">Leaf</tissue>
    </source>
</reference>
<comment type="caution">
    <text evidence="2">The sequence shown here is derived from an EMBL/GenBank/DDBJ whole genome shotgun (WGS) entry which is preliminary data.</text>
</comment>
<sequence length="310" mass="35860">MGSESPSYLYKPTREDTKTELENLRNIVEHRLGAFRPIVIVVVTDIVLWILKSDHCFKTPIQKRVEVEKLLNPIADQVFEQILLITQRINDYLVRFKPHDGQPITIIPMECMVAYNLLIRVYRNGDAHQKKAFEMLLILMTNKSLEPIQIQRDKIRNLLDEISDRDDCDLLMFIITKLFPKFVRHWEDVAFRVIPAVMNALNLTGYGRYEESEDLKVIDSLPVIVRHARGTSARRIRAQLILNREQCAPSEGFEESVNKLGNAGASASRDFHDHHQRSRDFSDHDRRQKTELYTMVEDAEPAASSSCSVM</sequence>
<feature type="compositionally biased region" description="Basic and acidic residues" evidence="1">
    <location>
        <begin position="269"/>
        <end position="287"/>
    </location>
</feature>
<dbReference type="AlphaFoldDB" id="A0AAP0PDG1"/>
<accession>A0AAP0PDG1</accession>
<keyword evidence="3" id="KW-1185">Reference proteome</keyword>
<protein>
    <submittedName>
        <fullName evidence="2">Uncharacterized protein</fullName>
    </submittedName>
</protein>
<dbReference type="EMBL" id="JBBNAE010000003">
    <property type="protein sequence ID" value="KAK9136736.1"/>
    <property type="molecule type" value="Genomic_DNA"/>
</dbReference>
<evidence type="ECO:0000313" key="2">
    <source>
        <dbReference type="EMBL" id="KAK9136736.1"/>
    </source>
</evidence>
<evidence type="ECO:0000256" key="1">
    <source>
        <dbReference type="SAM" id="MobiDB-lite"/>
    </source>
</evidence>